<feature type="domain" description="AB hydrolase-1" evidence="2">
    <location>
        <begin position="55"/>
        <end position="291"/>
    </location>
</feature>
<evidence type="ECO:0000259" key="2">
    <source>
        <dbReference type="Pfam" id="PF12697"/>
    </source>
</evidence>
<dbReference type="AlphaFoldDB" id="A0A0F9NT15"/>
<accession>A0A0F9NT15</accession>
<dbReference type="InterPro" id="IPR029058">
    <property type="entry name" value="AB_hydrolase_fold"/>
</dbReference>
<feature type="transmembrane region" description="Helical" evidence="1">
    <location>
        <begin position="21"/>
        <end position="39"/>
    </location>
</feature>
<name>A0A0F9NT15_9ZZZZ</name>
<comment type="caution">
    <text evidence="3">The sequence shown here is derived from an EMBL/GenBank/DDBJ whole genome shotgun (WGS) entry which is preliminary data.</text>
</comment>
<keyword evidence="1" id="KW-1133">Transmembrane helix</keyword>
<protein>
    <recommendedName>
        <fullName evidence="2">AB hydrolase-1 domain-containing protein</fullName>
    </recommendedName>
</protein>
<organism evidence="3">
    <name type="scientific">marine sediment metagenome</name>
    <dbReference type="NCBI Taxonomy" id="412755"/>
    <lineage>
        <taxon>unclassified sequences</taxon>
        <taxon>metagenomes</taxon>
        <taxon>ecological metagenomes</taxon>
    </lineage>
</organism>
<dbReference type="SUPFAM" id="SSF53474">
    <property type="entry name" value="alpha/beta-Hydrolases"/>
    <property type="match status" value="1"/>
</dbReference>
<keyword evidence="1" id="KW-0812">Transmembrane</keyword>
<dbReference type="EMBL" id="LAZR01003039">
    <property type="protein sequence ID" value="KKN22670.1"/>
    <property type="molecule type" value="Genomic_DNA"/>
</dbReference>
<evidence type="ECO:0000256" key="1">
    <source>
        <dbReference type="SAM" id="Phobius"/>
    </source>
</evidence>
<reference evidence="3" key="1">
    <citation type="journal article" date="2015" name="Nature">
        <title>Complex archaea that bridge the gap between prokaryotes and eukaryotes.</title>
        <authorList>
            <person name="Spang A."/>
            <person name="Saw J.H."/>
            <person name="Jorgensen S.L."/>
            <person name="Zaremba-Niedzwiedzka K."/>
            <person name="Martijn J."/>
            <person name="Lind A.E."/>
            <person name="van Eijk R."/>
            <person name="Schleper C."/>
            <person name="Guy L."/>
            <person name="Ettema T.J."/>
        </authorList>
    </citation>
    <scope>NUCLEOTIDE SEQUENCE</scope>
</reference>
<evidence type="ECO:0000313" key="3">
    <source>
        <dbReference type="EMBL" id="KKN22670.1"/>
    </source>
</evidence>
<dbReference type="InterPro" id="IPR000073">
    <property type="entry name" value="AB_hydrolase_1"/>
</dbReference>
<keyword evidence="1" id="KW-0472">Membrane</keyword>
<dbReference type="Gene3D" id="3.40.50.1820">
    <property type="entry name" value="alpha/beta hydrolase"/>
    <property type="match status" value="1"/>
</dbReference>
<gene>
    <name evidence="3" type="ORF">LCGC14_0912800</name>
</gene>
<dbReference type="InterPro" id="IPR050266">
    <property type="entry name" value="AB_hydrolase_sf"/>
</dbReference>
<dbReference type="Pfam" id="PF12697">
    <property type="entry name" value="Abhydrolase_6"/>
    <property type="match status" value="1"/>
</dbReference>
<sequence length="301" mass="34144">MCNILNFLHLKRNQNLEIMKNFILIVVSLLFTVSIYAKLENQPIYVEVTGKGKPVLLIPGFTVPGDIWKPLVKELEKKYECHVVTLAGFGGKDAIEFPWLPKVNESLKNYILQNDLQNATLIGHSLGGTVATWLAADSELKLGQIILIDALPASGALMMPDFNPDNLIYESPYNDQQLAMSDADFEQFAGNMSKGMSNQELAQEKIKDWMLAADRETYVYGYTDYIKLDLREDLKKIEIPVTIIAASEPYGKEMVTQTYENQYKNLKDYTFMIAENSAHFVMLDQPEWFLEQIQIILASQG</sequence>
<proteinExistence type="predicted"/>
<dbReference type="PANTHER" id="PTHR43798">
    <property type="entry name" value="MONOACYLGLYCEROL LIPASE"/>
    <property type="match status" value="1"/>
</dbReference>